<organism evidence="1 2">
    <name type="scientific">Apolygus lucorum</name>
    <name type="common">Small green plant bug</name>
    <name type="synonym">Lygocoris lucorum</name>
    <dbReference type="NCBI Taxonomy" id="248454"/>
    <lineage>
        <taxon>Eukaryota</taxon>
        <taxon>Metazoa</taxon>
        <taxon>Ecdysozoa</taxon>
        <taxon>Arthropoda</taxon>
        <taxon>Hexapoda</taxon>
        <taxon>Insecta</taxon>
        <taxon>Pterygota</taxon>
        <taxon>Neoptera</taxon>
        <taxon>Paraneoptera</taxon>
        <taxon>Hemiptera</taxon>
        <taxon>Heteroptera</taxon>
        <taxon>Panheteroptera</taxon>
        <taxon>Cimicomorpha</taxon>
        <taxon>Miridae</taxon>
        <taxon>Mirini</taxon>
        <taxon>Apolygus</taxon>
    </lineage>
</organism>
<protein>
    <submittedName>
        <fullName evidence="1">Uncharacterized protein</fullName>
    </submittedName>
</protein>
<evidence type="ECO:0000313" key="2">
    <source>
        <dbReference type="Proteomes" id="UP000466442"/>
    </source>
</evidence>
<reference evidence="1" key="1">
    <citation type="journal article" date="2021" name="Mol. Ecol. Resour.">
        <title>Apolygus lucorum genome provides insights into omnivorousness and mesophyll feeding.</title>
        <authorList>
            <person name="Liu Y."/>
            <person name="Liu H."/>
            <person name="Wang H."/>
            <person name="Huang T."/>
            <person name="Liu B."/>
            <person name="Yang B."/>
            <person name="Yin L."/>
            <person name="Li B."/>
            <person name="Zhang Y."/>
            <person name="Zhang S."/>
            <person name="Jiang F."/>
            <person name="Zhang X."/>
            <person name="Ren Y."/>
            <person name="Wang B."/>
            <person name="Wang S."/>
            <person name="Lu Y."/>
            <person name="Wu K."/>
            <person name="Fan W."/>
            <person name="Wang G."/>
        </authorList>
    </citation>
    <scope>NUCLEOTIDE SEQUENCE</scope>
    <source>
        <strain evidence="1">12Hb</strain>
    </source>
</reference>
<proteinExistence type="predicted"/>
<gene>
    <name evidence="1" type="ORF">GE061_015338</name>
</gene>
<dbReference type="Proteomes" id="UP000466442">
    <property type="component" value="Unassembled WGS sequence"/>
</dbReference>
<keyword evidence="2" id="KW-1185">Reference proteome</keyword>
<dbReference type="AlphaFoldDB" id="A0A8S9XKP2"/>
<comment type="caution">
    <text evidence="1">The sequence shown here is derived from an EMBL/GenBank/DDBJ whole genome shotgun (WGS) entry which is preliminary data.</text>
</comment>
<dbReference type="EMBL" id="WIXP02000006">
    <property type="protein sequence ID" value="KAF6209590.1"/>
    <property type="molecule type" value="Genomic_DNA"/>
</dbReference>
<sequence>MPPKRFSYSMKMAFAAMNAYFLYRAEPQSFDAKKFFSECAGKDDMWHTLMRIVLIHYSSEFRPKRPTWEDSDFDSGCRVGCFPTPAEIAKRAESRSILRRIEPCEKKQEE</sequence>
<accession>A0A8S9XKP2</accession>
<evidence type="ECO:0000313" key="1">
    <source>
        <dbReference type="EMBL" id="KAF6209590.1"/>
    </source>
</evidence>
<name>A0A8S9XKP2_APOLU</name>